<comment type="subunit">
    <text evidence="4">Component of the ER membrane protein complex (EMC).</text>
</comment>
<dbReference type="PROSITE" id="PS50005">
    <property type="entry name" value="TPR"/>
    <property type="match status" value="1"/>
</dbReference>
<comment type="function">
    <text evidence="4">Part of the endoplasmic reticulum membrane protein complex (EMC) that enables the energy-independent insertion into endoplasmic reticulum membranes of newly synthesized membrane proteins.</text>
</comment>
<dbReference type="Proteomes" id="UP000631181">
    <property type="component" value="Unassembled WGS sequence"/>
</dbReference>
<keyword evidence="1" id="KW-0677">Repeat</keyword>
<keyword evidence="4" id="KW-0472">Membrane</keyword>
<dbReference type="AlphaFoldDB" id="A0A8J8VX44"/>
<accession>A0A8J8VX44</accession>
<evidence type="ECO:0000256" key="1">
    <source>
        <dbReference type="ARBA" id="ARBA00022737"/>
    </source>
</evidence>
<evidence type="ECO:0000256" key="2">
    <source>
        <dbReference type="ARBA" id="ARBA00022803"/>
    </source>
</evidence>
<feature type="domain" description="EMC2 TPR-like" evidence="5">
    <location>
        <begin position="110"/>
        <end position="205"/>
    </location>
</feature>
<evidence type="ECO:0000259" key="5">
    <source>
        <dbReference type="Pfam" id="PF22890"/>
    </source>
</evidence>
<dbReference type="SUPFAM" id="SSF48452">
    <property type="entry name" value="TPR-like"/>
    <property type="match status" value="1"/>
</dbReference>
<keyword evidence="7" id="KW-1185">Reference proteome</keyword>
<dbReference type="EMBL" id="WIWV01000122">
    <property type="protein sequence ID" value="KAF7713338.1"/>
    <property type="molecule type" value="Genomic_DNA"/>
</dbReference>
<feature type="repeat" description="TPR" evidence="3">
    <location>
        <begin position="157"/>
        <end position="190"/>
    </location>
</feature>
<dbReference type="Pfam" id="PF22890">
    <property type="entry name" value="TPR_EMC2"/>
    <property type="match status" value="1"/>
</dbReference>
<dbReference type="InterPro" id="IPR019734">
    <property type="entry name" value="TPR_rpt"/>
</dbReference>
<reference evidence="6" key="1">
    <citation type="journal article" date="2020" name="Front. Microbiol.">
        <title>Gene regulatory networks of Penicillium echinulatum 2HH and Penicillium oxalicum 114-2 inferred by a computational biology approach.</title>
        <authorList>
            <person name="Lenz A.R."/>
            <person name="Galan-Vasquez E."/>
            <person name="Balbinot E."/>
            <person name="De Abreu F.P."/>
            <person name="De Oliveira N.S."/>
            <person name="Da Rosa L.O."/>
            <person name="De Avila E Silva S."/>
            <person name="Camassola M."/>
            <person name="Dillon A.J.P."/>
            <person name="Perez-Rueda E."/>
        </authorList>
    </citation>
    <scope>NUCLEOTIDE SEQUENCE</scope>
    <source>
        <strain evidence="6">S1M29</strain>
    </source>
</reference>
<evidence type="ECO:0000256" key="3">
    <source>
        <dbReference type="PROSITE-ProRule" id="PRU00339"/>
    </source>
</evidence>
<dbReference type="FunFam" id="1.25.40.10:FF:001208">
    <property type="entry name" value="Tetratricopeptide repeat domain-containing protein"/>
    <property type="match status" value="1"/>
</dbReference>
<comment type="caution">
    <text evidence="6">The sequence shown here is derived from an EMBL/GenBank/DDBJ whole genome shotgun (WGS) entry which is preliminary data.</text>
</comment>
<evidence type="ECO:0000313" key="6">
    <source>
        <dbReference type="EMBL" id="KAF7713338.1"/>
    </source>
</evidence>
<comment type="similarity">
    <text evidence="4">Belongs to the EMC2 family.</text>
</comment>
<dbReference type="Gene3D" id="1.25.40.10">
    <property type="entry name" value="Tetratricopeptide repeat domain"/>
    <property type="match status" value="1"/>
</dbReference>
<dbReference type="InterPro" id="IPR055217">
    <property type="entry name" value="TPR_EMC2"/>
</dbReference>
<dbReference type="InterPro" id="IPR039856">
    <property type="entry name" value="EMC2-like"/>
</dbReference>
<comment type="subcellular location">
    <subcellularLocation>
        <location evidence="4">Endoplasmic reticulum membrane</location>
        <topology evidence="4">Peripheral membrane protein</topology>
        <orientation evidence="4">Cytoplasmic side</orientation>
    </subcellularLocation>
</comment>
<sequence>MGGSVGTDVNGSDVLSALKLAQQAPAILGHGTAPSINIPAKVSRDTVEEYSRLEQLFLACLQTGDDKSAQECLDRLSQRFGPANERVMGLRGLYQEATAKDTAALDKCLAEYEKILSETPVNVPVMKRRIALLRSLQRPTDAIAALIQLLDAVPTDAEAWVELADLYQSQGLGSQAIFSMEEALLIAPNSWNIHARLGELLYVCSSSSEGDAGRLAGKSVQHFCRSIELCDDYLRGYYGLAMAASHVLENKYAPESSADPAVPSRRTIEQLKDLALRRLDHLVQSRSVDDQHWASSRGELIAAKELLNRYSAVNSAVK</sequence>
<dbReference type="PANTHER" id="PTHR12760">
    <property type="entry name" value="TETRATRICOPEPTIDE REPEAT PROTEIN"/>
    <property type="match status" value="1"/>
</dbReference>
<dbReference type="GO" id="GO:0072546">
    <property type="term" value="C:EMC complex"/>
    <property type="evidence" value="ECO:0007669"/>
    <property type="project" value="UniProtKB-UniRule"/>
</dbReference>
<dbReference type="InterPro" id="IPR011990">
    <property type="entry name" value="TPR-like_helical_dom_sf"/>
</dbReference>
<protein>
    <recommendedName>
        <fullName evidence="4">ER membrane protein complex subunit 2</fullName>
    </recommendedName>
</protein>
<gene>
    <name evidence="6" type="ORF">PECM_001257</name>
</gene>
<dbReference type="OrthoDB" id="124397at2759"/>
<keyword evidence="4" id="KW-0256">Endoplasmic reticulum</keyword>
<keyword evidence="2 3" id="KW-0802">TPR repeat</keyword>
<name>A0A8J8VX44_9EURO</name>
<proteinExistence type="inferred from homology"/>
<organism evidence="6 7">
    <name type="scientific">Penicillium ucsense</name>
    <dbReference type="NCBI Taxonomy" id="2839758"/>
    <lineage>
        <taxon>Eukaryota</taxon>
        <taxon>Fungi</taxon>
        <taxon>Dikarya</taxon>
        <taxon>Ascomycota</taxon>
        <taxon>Pezizomycotina</taxon>
        <taxon>Eurotiomycetes</taxon>
        <taxon>Eurotiomycetidae</taxon>
        <taxon>Eurotiales</taxon>
        <taxon>Aspergillaceae</taxon>
        <taxon>Penicillium</taxon>
    </lineage>
</organism>
<evidence type="ECO:0000256" key="4">
    <source>
        <dbReference type="RuleBase" id="RU367091"/>
    </source>
</evidence>
<evidence type="ECO:0000313" key="7">
    <source>
        <dbReference type="Proteomes" id="UP000631181"/>
    </source>
</evidence>